<name>A0ABT7KEF1_9HYPH</name>
<keyword evidence="2" id="KW-1185">Reference proteome</keyword>
<sequence length="155" mass="18163">MILPTTTLPHIGDRITDNSAPPDDKAVREWIGLEAFGHWSKLQTWIDEFYPGIFAPEWLYGGKNRGWSMRYKKTKAFTTLVPEYRRFSAVVVMGRAEREKFEERRYVWRPQLIKLYDEAKTYVDGKWLTLGISSTDDLHDVTELLTMKRPPPLRG</sequence>
<protein>
    <submittedName>
        <fullName evidence="1">DUF3788 domain-containing protein</fullName>
    </submittedName>
</protein>
<evidence type="ECO:0000313" key="2">
    <source>
        <dbReference type="Proteomes" id="UP001172630"/>
    </source>
</evidence>
<organism evidence="1 2">
    <name type="scientific">Rhizobium calliandrae</name>
    <dbReference type="NCBI Taxonomy" id="1312182"/>
    <lineage>
        <taxon>Bacteria</taxon>
        <taxon>Pseudomonadati</taxon>
        <taxon>Pseudomonadota</taxon>
        <taxon>Alphaproteobacteria</taxon>
        <taxon>Hyphomicrobiales</taxon>
        <taxon>Rhizobiaceae</taxon>
        <taxon>Rhizobium/Agrobacterium group</taxon>
        <taxon>Rhizobium</taxon>
    </lineage>
</organism>
<evidence type="ECO:0000313" key="1">
    <source>
        <dbReference type="EMBL" id="MDL2406993.1"/>
    </source>
</evidence>
<dbReference type="RefSeq" id="WP_285880183.1">
    <property type="nucleotide sequence ID" value="NZ_JARFYN010000017.1"/>
</dbReference>
<accession>A0ABT7KEF1</accession>
<proteinExistence type="predicted"/>
<comment type="caution">
    <text evidence="1">The sequence shown here is derived from an EMBL/GenBank/DDBJ whole genome shotgun (WGS) entry which is preliminary data.</text>
</comment>
<dbReference type="Pfam" id="PF12663">
    <property type="entry name" value="DUF3788"/>
    <property type="match status" value="1"/>
</dbReference>
<dbReference type="Proteomes" id="UP001172630">
    <property type="component" value="Unassembled WGS sequence"/>
</dbReference>
<dbReference type="EMBL" id="JARFYN010000017">
    <property type="protein sequence ID" value="MDL2406993.1"/>
    <property type="molecule type" value="Genomic_DNA"/>
</dbReference>
<reference evidence="1" key="1">
    <citation type="submission" date="2023-06" db="EMBL/GenBank/DDBJ databases">
        <title>Phylogenetic Diversity of Rhizobium strains.</title>
        <authorList>
            <person name="Moura F.T."/>
            <person name="Helene L.C.F."/>
            <person name="Hungria M."/>
        </authorList>
    </citation>
    <scope>NUCLEOTIDE SEQUENCE</scope>
    <source>
        <strain evidence="1">CCGE524</strain>
    </source>
</reference>
<dbReference type="InterPro" id="IPR024265">
    <property type="entry name" value="DUF3788"/>
</dbReference>
<gene>
    <name evidence="1" type="ORF">PY650_15240</name>
</gene>